<evidence type="ECO:0000256" key="1">
    <source>
        <dbReference type="SAM" id="Phobius"/>
    </source>
</evidence>
<protein>
    <submittedName>
        <fullName evidence="2">Uncharacterized protein</fullName>
    </submittedName>
</protein>
<dbReference type="EMBL" id="CP047652">
    <property type="protein sequence ID" value="QHI95834.1"/>
    <property type="molecule type" value="Genomic_DNA"/>
</dbReference>
<dbReference type="Proteomes" id="UP000463975">
    <property type="component" value="Chromosome"/>
</dbReference>
<sequence length="399" mass="45094">MAFVPASLSLLTLNAELQALCVGCALFCHALQRENSCPISYMIMALLLLGLYPAFWSVCLVLPVLFWPDHYRKENQAHYDLSYILLVGLALKIGANEVQYWLISVIILSIIIILWTIYNRLENNIVFLLNSVSIIRSILLTGILHEAISAHSYIAAQAAIYALLIDVTCQICTRWGGKWRSLRLIVPPLPGFVALWFGINATLAMSNETGEGIVLSLGLALILGLCSLAESCLTALTLPKLCLEWAFIGKAALFLCVVTIMAIVLGPQYDSHMSLSLSHIRTWFFAVQNQQYLAFPALWMFIMTIWFCCVSPRFKIKKPPISLSVSEMFRAELSIFLMPHFNMKFFVKRPWQRLFVLFLKQCQPRFLMAKLEEKKISSFTLPIWLFFLGSMLAMVGFAS</sequence>
<organism evidence="2 3">
    <name type="scientific">Aristophania vespae</name>
    <dbReference type="NCBI Taxonomy" id="2697033"/>
    <lineage>
        <taxon>Bacteria</taxon>
        <taxon>Pseudomonadati</taxon>
        <taxon>Pseudomonadota</taxon>
        <taxon>Alphaproteobacteria</taxon>
        <taxon>Acetobacterales</taxon>
        <taxon>Acetobacteraceae</taxon>
        <taxon>Aristophania</taxon>
    </lineage>
</organism>
<accession>A0A6P1NH48</accession>
<gene>
    <name evidence="2" type="ORF">GT348_05865</name>
</gene>
<evidence type="ECO:0000313" key="3">
    <source>
        <dbReference type="Proteomes" id="UP000463975"/>
    </source>
</evidence>
<feature type="transmembrane region" description="Helical" evidence="1">
    <location>
        <begin position="100"/>
        <end position="118"/>
    </location>
</feature>
<dbReference type="AlphaFoldDB" id="A0A6P1NH48"/>
<dbReference type="RefSeq" id="WP_160618909.1">
    <property type="nucleotide sequence ID" value="NZ_CP047652.1"/>
</dbReference>
<feature type="transmembrane region" description="Helical" evidence="1">
    <location>
        <begin position="184"/>
        <end position="206"/>
    </location>
</feature>
<feature type="transmembrane region" description="Helical" evidence="1">
    <location>
        <begin position="41"/>
        <end position="65"/>
    </location>
</feature>
<feature type="transmembrane region" description="Helical" evidence="1">
    <location>
        <begin position="245"/>
        <end position="265"/>
    </location>
</feature>
<dbReference type="KEGG" id="bomb:GT348_05865"/>
<feature type="transmembrane region" description="Helical" evidence="1">
    <location>
        <begin position="212"/>
        <end position="233"/>
    </location>
</feature>
<feature type="transmembrane region" description="Helical" evidence="1">
    <location>
        <begin position="292"/>
        <end position="310"/>
    </location>
</feature>
<proteinExistence type="predicted"/>
<feature type="transmembrane region" description="Helical" evidence="1">
    <location>
        <begin position="376"/>
        <end position="398"/>
    </location>
</feature>
<keyword evidence="1" id="KW-0812">Transmembrane</keyword>
<keyword evidence="1" id="KW-0472">Membrane</keyword>
<feature type="transmembrane region" description="Helical" evidence="1">
    <location>
        <begin position="150"/>
        <end position="172"/>
    </location>
</feature>
<feature type="transmembrane region" description="Helical" evidence="1">
    <location>
        <begin position="125"/>
        <end position="144"/>
    </location>
</feature>
<keyword evidence="3" id="KW-1185">Reference proteome</keyword>
<name>A0A6P1NH48_9PROT</name>
<evidence type="ECO:0000313" key="2">
    <source>
        <dbReference type="EMBL" id="QHI95834.1"/>
    </source>
</evidence>
<reference evidence="2 3" key="1">
    <citation type="submission" date="2020-01" db="EMBL/GenBank/DDBJ databases">
        <title>Genome sequencing of strain KACC 21507.</title>
        <authorList>
            <person name="Heo J."/>
            <person name="Kim S.-J."/>
            <person name="Kim J.-S."/>
            <person name="Hong S.-B."/>
            <person name="Kwon S.-W."/>
        </authorList>
    </citation>
    <scope>NUCLEOTIDE SEQUENCE [LARGE SCALE GENOMIC DNA]</scope>
    <source>
        <strain evidence="2 3">KACC 21507</strain>
    </source>
</reference>
<keyword evidence="1" id="KW-1133">Transmembrane helix</keyword>